<feature type="domain" description="Teneurin-like YD-shell" evidence="3">
    <location>
        <begin position="542"/>
        <end position="792"/>
    </location>
</feature>
<dbReference type="NCBIfam" id="TIGR01643">
    <property type="entry name" value="YD_repeat_2x"/>
    <property type="match status" value="7"/>
</dbReference>
<dbReference type="Pfam" id="PF05593">
    <property type="entry name" value="RHS_repeat"/>
    <property type="match status" value="5"/>
</dbReference>
<dbReference type="InterPro" id="IPR031325">
    <property type="entry name" value="RHS_repeat"/>
</dbReference>
<sequence length="858" mass="90763">MSPSDPVTDAAVWRFPVGDGQRLHVVLATGELVFRAQDLFVGGAPGREVRVVREYRASGKSPEGEPGFGPGWALRGAGGAGSEALRDEDGLVVALLDPLELPAARYAYDVDGTLARHTDATGHVTGYRWDEGGRLAAVVPPEGGPVEVRYTASGAVAEVAWQGLGGRAAVGFGYAPGRTTVTDPLGRVTVHESDAEGRPLAVTGPAGGVRRWTWDEHGQPASVTDATGHTVRFTRDAQGRLTALTLPTSARSTARYDDPAHPALPTALHDPAGSALLLAYDERGRLVRTAAPGRETPLDTRAYDPGSGRPAALTDGNGRTTSFGYDGAGRLTTVTPPAPLGRTSYAYDALSRVTAVTDGAGRRTGYRHDAAGRLTEVTDEDAGQVLLSLAYDGLGRVVRKAAAGWRYDFTWVRTAAGSRLATAVRTEGAAREEVRLAYDASGAPLSLTTAGGTTRYAYDAAGALESVTGPSGRAVRFAHDAAGRLTRLDVGGAVQEIDHDAAGRRTSLVVRGADGAELFRAAYGYAAPDGTDTDVLRTATVDGETTAYGYDALKRLARAGDVTYAYDAAHHIVRLGEVGFTLNDAGQVVRFGQTEFGYDGAGNFTDEVNPTGSFSYSPTNQTLTGVFGGQLVADMRYDALGQEQPRRITETALDGRTVTHVLTYSPLGIVRVLDDGVPTEVVRAPDGTLLAVLTAEGRHYWAVTDQQGSVLALLDEDGTVAARYRHTPHGAVTPSGDAAAANPFRYRGGYQLLRSAHLLDHHFYNGYWGRFTQPDPTRRNYAPYTFSDNDPVNSGTWTRHGLWTVLATGDGREGFFPRPPAPATPAGGPVFDVTGPGVLPDRQPLIAGPTPRRDPHTD</sequence>
<keyword evidence="1" id="KW-0677">Repeat</keyword>
<gene>
    <name evidence="4" type="ORF">HCN08_17530</name>
</gene>
<name>A0ABX0ZMR5_9ACTN</name>
<dbReference type="InterPro" id="IPR006530">
    <property type="entry name" value="YD"/>
</dbReference>
<dbReference type="EMBL" id="JAATEJ010000013">
    <property type="protein sequence ID" value="NJP45185.1"/>
    <property type="molecule type" value="Genomic_DNA"/>
</dbReference>
<comment type="caution">
    <text evidence="4">The sequence shown here is derived from an EMBL/GenBank/DDBJ whole genome shotgun (WGS) entry which is preliminary data.</text>
</comment>
<feature type="region of interest" description="Disordered" evidence="2">
    <location>
        <begin position="820"/>
        <end position="858"/>
    </location>
</feature>
<dbReference type="SUPFAM" id="SSF69322">
    <property type="entry name" value="Tricorn protease domain 2"/>
    <property type="match status" value="1"/>
</dbReference>
<dbReference type="PANTHER" id="PTHR32305:SF15">
    <property type="entry name" value="PROTEIN RHSA-RELATED"/>
    <property type="match status" value="1"/>
</dbReference>
<evidence type="ECO:0000313" key="4">
    <source>
        <dbReference type="EMBL" id="NJP45185.1"/>
    </source>
</evidence>
<evidence type="ECO:0000313" key="5">
    <source>
        <dbReference type="Proteomes" id="UP000734511"/>
    </source>
</evidence>
<dbReference type="Proteomes" id="UP000734511">
    <property type="component" value="Unassembled WGS sequence"/>
</dbReference>
<dbReference type="Gene3D" id="2.180.10.10">
    <property type="entry name" value="RHS repeat-associated core"/>
    <property type="match status" value="3"/>
</dbReference>
<feature type="region of interest" description="Disordered" evidence="2">
    <location>
        <begin position="295"/>
        <end position="329"/>
    </location>
</feature>
<evidence type="ECO:0000259" key="3">
    <source>
        <dbReference type="Pfam" id="PF25023"/>
    </source>
</evidence>
<evidence type="ECO:0000256" key="2">
    <source>
        <dbReference type="SAM" id="MobiDB-lite"/>
    </source>
</evidence>
<dbReference type="InterPro" id="IPR056823">
    <property type="entry name" value="TEN-like_YD-shell"/>
</dbReference>
<dbReference type="PANTHER" id="PTHR32305">
    <property type="match status" value="1"/>
</dbReference>
<proteinExistence type="predicted"/>
<reference evidence="4 5" key="1">
    <citation type="submission" date="2020-03" db="EMBL/GenBank/DDBJ databases">
        <title>WGS of actinomycetes isolated from Thailand.</title>
        <authorList>
            <person name="Thawai C."/>
        </authorList>
    </citation>
    <scope>NUCLEOTIDE SEQUENCE [LARGE SCALE GENOMIC DNA]</scope>
    <source>
        <strain evidence="4 5">PRB2-1</strain>
    </source>
</reference>
<protein>
    <submittedName>
        <fullName evidence="4">RHS repeat protein</fullName>
    </submittedName>
</protein>
<organism evidence="4 5">
    <name type="scientific">Actinacidiphila epipremni</name>
    <dbReference type="NCBI Taxonomy" id="2053013"/>
    <lineage>
        <taxon>Bacteria</taxon>
        <taxon>Bacillati</taxon>
        <taxon>Actinomycetota</taxon>
        <taxon>Actinomycetes</taxon>
        <taxon>Kitasatosporales</taxon>
        <taxon>Streptomycetaceae</taxon>
        <taxon>Actinacidiphila</taxon>
    </lineage>
</organism>
<dbReference type="InterPro" id="IPR050708">
    <property type="entry name" value="T6SS_VgrG/RHS"/>
</dbReference>
<evidence type="ECO:0000256" key="1">
    <source>
        <dbReference type="ARBA" id="ARBA00022737"/>
    </source>
</evidence>
<accession>A0ABX0ZMR5</accession>
<keyword evidence="5" id="KW-1185">Reference proteome</keyword>
<dbReference type="Pfam" id="PF25023">
    <property type="entry name" value="TEN_YD-shell"/>
    <property type="match status" value="1"/>
</dbReference>